<sequence length="152" mass="18676">MISYGYETYKRNFKKYKILRNHVSDDIAEIIVGYSFQEFISNKTIIETFKFYHFESIIETYISSYIRDHYEYRIENYMNWDDFMPLLWKEQENFLDYYSTRPTELNNILHINTDTSLQSILDNLTIQITISVERTFKHWIDNWLEGERTPFN</sequence>
<reference evidence="1" key="1">
    <citation type="submission" date="2018-05" db="EMBL/GenBank/DDBJ databases">
        <authorList>
            <person name="Lanie J.A."/>
            <person name="Ng W.-L."/>
            <person name="Kazmierczak K.M."/>
            <person name="Andrzejewski T.M."/>
            <person name="Davidsen T.M."/>
            <person name="Wayne K.J."/>
            <person name="Tettelin H."/>
            <person name="Glass J.I."/>
            <person name="Rusch D."/>
            <person name="Podicherti R."/>
            <person name="Tsui H.-C.T."/>
            <person name="Winkler M.E."/>
        </authorList>
    </citation>
    <scope>NUCLEOTIDE SEQUENCE</scope>
</reference>
<accession>A0A382QJC9</accession>
<dbReference type="EMBL" id="UINC01114645">
    <property type="protein sequence ID" value="SVC85097.1"/>
    <property type="molecule type" value="Genomic_DNA"/>
</dbReference>
<proteinExistence type="predicted"/>
<dbReference type="AlphaFoldDB" id="A0A382QJC9"/>
<gene>
    <name evidence="1" type="ORF">METZ01_LOCUS337951</name>
</gene>
<organism evidence="1">
    <name type="scientific">marine metagenome</name>
    <dbReference type="NCBI Taxonomy" id="408172"/>
    <lineage>
        <taxon>unclassified sequences</taxon>
        <taxon>metagenomes</taxon>
        <taxon>ecological metagenomes</taxon>
    </lineage>
</organism>
<evidence type="ECO:0000313" key="1">
    <source>
        <dbReference type="EMBL" id="SVC85097.1"/>
    </source>
</evidence>
<name>A0A382QJC9_9ZZZZ</name>
<protein>
    <submittedName>
        <fullName evidence="1">Uncharacterized protein</fullName>
    </submittedName>
</protein>